<accession>A0A4U5QYM5</accession>
<dbReference type="PIRSF" id="PIRSF031051">
    <property type="entry name" value="PyrdxlP_Pase_PHOSPHO2"/>
    <property type="match status" value="1"/>
</dbReference>
<dbReference type="NCBIfam" id="TIGR01488">
    <property type="entry name" value="HAD-SF-IB"/>
    <property type="match status" value="1"/>
</dbReference>
<feature type="binding site" evidence="7">
    <location>
        <position position="183"/>
    </location>
    <ligand>
        <name>Mg(2+)</name>
        <dbReference type="ChEBI" id="CHEBI:18420"/>
    </ligand>
</feature>
<dbReference type="InterPro" id="IPR016965">
    <property type="entry name" value="Pase_PHOSPHO-typ"/>
</dbReference>
<evidence type="ECO:0000256" key="3">
    <source>
        <dbReference type="ARBA" id="ARBA00022801"/>
    </source>
</evidence>
<dbReference type="PANTHER" id="PTHR20889:SF12">
    <property type="entry name" value="LP01149P"/>
    <property type="match status" value="1"/>
</dbReference>
<feature type="binding site" evidence="6">
    <location>
        <position position="100"/>
    </location>
    <ligand>
        <name>substrate</name>
    </ligand>
</feature>
<evidence type="ECO:0000256" key="4">
    <source>
        <dbReference type="ARBA" id="ARBA00022842"/>
    </source>
</evidence>
<dbReference type="PANTHER" id="PTHR20889">
    <property type="entry name" value="PHOSPHATASE, ORPHAN 1, 2"/>
    <property type="match status" value="1"/>
</dbReference>
<dbReference type="InterPro" id="IPR023214">
    <property type="entry name" value="HAD_sf"/>
</dbReference>
<evidence type="ECO:0000256" key="6">
    <source>
        <dbReference type="PIRSR" id="PIRSR031051-2"/>
    </source>
</evidence>
<protein>
    <submittedName>
        <fullName evidence="8">Inorganic pyrophosphatase 2-like</fullName>
    </submittedName>
</protein>
<comment type="caution">
    <text evidence="8">The sequence shown here is derived from an EMBL/GenBank/DDBJ whole genome shotgun (WGS) entry which is preliminary data.</text>
</comment>
<evidence type="ECO:0000256" key="1">
    <source>
        <dbReference type="ARBA" id="ARBA00001946"/>
    </source>
</evidence>
<evidence type="ECO:0000256" key="5">
    <source>
        <dbReference type="PIRSR" id="PIRSR031051-1"/>
    </source>
</evidence>
<proteinExistence type="predicted"/>
<dbReference type="GO" id="GO:0016791">
    <property type="term" value="F:phosphatase activity"/>
    <property type="evidence" value="ECO:0007669"/>
    <property type="project" value="InterPro"/>
</dbReference>
<evidence type="ECO:0000313" key="8">
    <source>
        <dbReference type="EMBL" id="TKS16334.1"/>
    </source>
</evidence>
<feature type="active site" description="Proton donor" evidence="5">
    <location>
        <position position="16"/>
    </location>
</feature>
<comment type="cofactor">
    <cofactor evidence="1 7">
        <name>Mg(2+)</name>
        <dbReference type="ChEBI" id="CHEBI:18420"/>
    </cofactor>
</comment>
<dbReference type="InterPro" id="IPR006384">
    <property type="entry name" value="HAD_hydro_PyrdxlP_Pase-like"/>
</dbReference>
<dbReference type="Gene3D" id="3.40.50.1000">
    <property type="entry name" value="HAD superfamily/HAD-like"/>
    <property type="match status" value="1"/>
</dbReference>
<keyword evidence="3" id="KW-0378">Hydrolase</keyword>
<dbReference type="GO" id="GO:0046872">
    <property type="term" value="F:metal ion binding"/>
    <property type="evidence" value="ECO:0007669"/>
    <property type="project" value="UniProtKB-KW"/>
</dbReference>
<organism evidence="8">
    <name type="scientific">Populus alba</name>
    <name type="common">White poplar</name>
    <dbReference type="NCBI Taxonomy" id="43335"/>
    <lineage>
        <taxon>Eukaryota</taxon>
        <taxon>Viridiplantae</taxon>
        <taxon>Streptophyta</taxon>
        <taxon>Embryophyta</taxon>
        <taxon>Tracheophyta</taxon>
        <taxon>Spermatophyta</taxon>
        <taxon>Magnoliopsida</taxon>
        <taxon>eudicotyledons</taxon>
        <taxon>Gunneridae</taxon>
        <taxon>Pentapetalae</taxon>
        <taxon>rosids</taxon>
        <taxon>fabids</taxon>
        <taxon>Malpighiales</taxon>
        <taxon>Salicaceae</taxon>
        <taxon>Saliceae</taxon>
        <taxon>Populus</taxon>
    </lineage>
</organism>
<feature type="active site" description="Nucleophile" evidence="5">
    <location>
        <position position="14"/>
    </location>
</feature>
<dbReference type="STRING" id="43335.A0A4U5QYM5"/>
<sequence>MAAAAAAGIVVVFDFDKTIIDVDSDNWVIDELGFTDLFNQLLHTMPWNSLMDRMMKEIHSHGKTIEDIAEVLRRIPIHPQVISAIKAAHALGCELRIVSDANMFFIETILKHLGLKDYFSEINTNPGFVDEQERLRISPFHDFTQSPHCCSLCPPNMCKGLIIERIQASISKDGSKKIIYLGDGAGDYCPSLKLTEADYVMPRKNFPVWDLISENPLLVKAEIHEWINGAELERVLLQIIERISTEEITSNSAQLLSADCKLQTISIAAHEGLPQPLSVTQ</sequence>
<keyword evidence="2 7" id="KW-0479">Metal-binding</keyword>
<feature type="binding site" evidence="7">
    <location>
        <position position="16"/>
    </location>
    <ligand>
        <name>Mg(2+)</name>
        <dbReference type="ChEBI" id="CHEBI:18420"/>
    </ligand>
</feature>
<name>A0A4U5QYM5_POPAL</name>
<reference evidence="8" key="1">
    <citation type="submission" date="2018-10" db="EMBL/GenBank/DDBJ databases">
        <title>Population genomic analysis revealed the cold adaptation of white poplar.</title>
        <authorList>
            <person name="Liu Y.-J."/>
        </authorList>
    </citation>
    <scope>NUCLEOTIDE SEQUENCE [LARGE SCALE GENOMIC DNA]</scope>
    <source>
        <strain evidence="8">PAL-ZL1</strain>
    </source>
</reference>
<evidence type="ECO:0000256" key="2">
    <source>
        <dbReference type="ARBA" id="ARBA00022723"/>
    </source>
</evidence>
<gene>
    <name evidence="8" type="ORF">D5086_0000023820</name>
</gene>
<dbReference type="Pfam" id="PF06888">
    <property type="entry name" value="Put_Phosphatase"/>
    <property type="match status" value="1"/>
</dbReference>
<dbReference type="InterPro" id="IPR036412">
    <property type="entry name" value="HAD-like_sf"/>
</dbReference>
<feature type="binding site" evidence="6">
    <location>
        <position position="25"/>
    </location>
    <ligand>
        <name>substrate</name>
    </ligand>
</feature>
<dbReference type="NCBIfam" id="TIGR01489">
    <property type="entry name" value="DKMTPPase-SF"/>
    <property type="match status" value="1"/>
</dbReference>
<dbReference type="AlphaFoldDB" id="A0A4U5QYM5"/>
<feature type="binding site" evidence="7">
    <location>
        <position position="14"/>
    </location>
    <ligand>
        <name>Mg(2+)</name>
        <dbReference type="ChEBI" id="CHEBI:18420"/>
    </ligand>
</feature>
<keyword evidence="4 7" id="KW-0460">Magnesium</keyword>
<dbReference type="SUPFAM" id="SSF56784">
    <property type="entry name" value="HAD-like"/>
    <property type="match status" value="1"/>
</dbReference>
<dbReference type="EMBL" id="RCHU01000063">
    <property type="protein sequence ID" value="TKS16334.1"/>
    <property type="molecule type" value="Genomic_DNA"/>
</dbReference>
<evidence type="ECO:0000256" key="7">
    <source>
        <dbReference type="PIRSR" id="PIRSR031051-3"/>
    </source>
</evidence>